<keyword evidence="10" id="KW-0966">Cell projection</keyword>
<comment type="caution">
    <text evidence="10">The sequence shown here is derived from an EMBL/GenBank/DDBJ whole genome shotgun (WGS) entry which is preliminary data.</text>
</comment>
<dbReference type="SUPFAM" id="SSF117143">
    <property type="entry name" value="Flagellar hook protein flgE"/>
    <property type="match status" value="1"/>
</dbReference>
<dbReference type="OrthoDB" id="9804559at2"/>
<dbReference type="Pfam" id="PF06429">
    <property type="entry name" value="Flg_bbr_C"/>
    <property type="match status" value="1"/>
</dbReference>
<evidence type="ECO:0000256" key="1">
    <source>
        <dbReference type="ARBA" id="ARBA00004117"/>
    </source>
</evidence>
<keyword evidence="10" id="KW-0969">Cilium</keyword>
<gene>
    <name evidence="10" type="ORF">E4656_06260</name>
</gene>
<feature type="domain" description="Flagellar basal body rod protein N-terminal" evidence="7">
    <location>
        <begin position="5"/>
        <end position="35"/>
    </location>
</feature>
<evidence type="ECO:0000256" key="6">
    <source>
        <dbReference type="RuleBase" id="RU362116"/>
    </source>
</evidence>
<dbReference type="AlphaFoldDB" id="A0A4Z0WJF2"/>
<dbReference type="NCBIfam" id="NF009280">
    <property type="entry name" value="PRK12640.1"/>
    <property type="match status" value="1"/>
</dbReference>
<comment type="subunit">
    <text evidence="4 6">The basal body constitutes a major portion of the flagellar organelle and consists of five rings (E,L,P,S, and M) mounted on a central rod. The rod consists of about 26 subunits of FlgG in the distal portion, and FlgB, FlgC and FlgF are thought to build up the proximal portion of the rod with about 6 subunits each.</text>
</comment>
<dbReference type="PANTHER" id="PTHR30435">
    <property type="entry name" value="FLAGELLAR PROTEIN"/>
    <property type="match status" value="1"/>
</dbReference>
<evidence type="ECO:0000256" key="5">
    <source>
        <dbReference type="ARBA" id="ARBA00040228"/>
    </source>
</evidence>
<dbReference type="RefSeq" id="WP_135482112.1">
    <property type="nucleotide sequence ID" value="NZ_SRMF01000001.1"/>
</dbReference>
<keyword evidence="10" id="KW-0282">Flagellum</keyword>
<feature type="domain" description="Flagellar basal-body/hook protein C-terminal" evidence="8">
    <location>
        <begin position="199"/>
        <end position="242"/>
    </location>
</feature>
<dbReference type="InterPro" id="IPR053967">
    <property type="entry name" value="LlgE_F_G-like_D1"/>
</dbReference>
<protein>
    <recommendedName>
        <fullName evidence="5 6">Flagellar basal-body rod protein FlgF</fullName>
    </recommendedName>
</protein>
<dbReference type="EMBL" id="SRMF01000001">
    <property type="protein sequence ID" value="TGG95996.1"/>
    <property type="molecule type" value="Genomic_DNA"/>
</dbReference>
<feature type="domain" description="Flagellar hook protein FlgE/F/G-like D1" evidence="9">
    <location>
        <begin position="81"/>
        <end position="144"/>
    </location>
</feature>
<proteinExistence type="inferred from homology"/>
<evidence type="ECO:0000259" key="8">
    <source>
        <dbReference type="Pfam" id="PF06429"/>
    </source>
</evidence>
<dbReference type="InterPro" id="IPR010930">
    <property type="entry name" value="Flg_bb/hook_C_dom"/>
</dbReference>
<reference evidence="10 11" key="1">
    <citation type="submission" date="2019-04" db="EMBL/GenBank/DDBJ databases">
        <title>Natronospirillum operosus gen. nov., sp. nov., a haloalkaliphilic satellite isolated from decaying biomass of laboratory culture of cyanobacterium Geitlerinema sp. and proposal of Natronospirillaceae fam. nov. and Saccharospirillaceae fam. nov.</title>
        <authorList>
            <person name="Kevbrin V."/>
            <person name="Boltyanskaya Y."/>
            <person name="Koziaeva V."/>
            <person name="Grouzdev D.S."/>
            <person name="Park M."/>
            <person name="Cho J."/>
        </authorList>
    </citation>
    <scope>NUCLEOTIDE SEQUENCE [LARGE SCALE GENOMIC DNA]</scope>
    <source>
        <strain evidence="10 11">G-116</strain>
    </source>
</reference>
<name>A0A4Z0WJF2_9GAMM</name>
<evidence type="ECO:0000256" key="4">
    <source>
        <dbReference type="ARBA" id="ARBA00038560"/>
    </source>
</evidence>
<sequence>MDRALYIAMTGAKHNTLAQASHSNNLANVDTTGFRADWAQARSMPVFGEFYPSRAYAMTERPATDFNDGPMISTGRDLDVAIAGDGFFAVIDQNGEEAYTRRGDLMVTPAGEVINGDGLQVVGEGGPLVLPEFERVNIGEDGVIGIRPLGGGAEEFVEVDAFKLVNPDLQNMQKGTDGLFRPTEGDEILPNDPVVQVLSGFREGSNVNAASEMIGILALSRQFEMQIKMMKSAERMTESSTTLMRMS</sequence>
<evidence type="ECO:0000256" key="2">
    <source>
        <dbReference type="ARBA" id="ARBA00009677"/>
    </source>
</evidence>
<organism evidence="10 11">
    <name type="scientific">Natronospirillum operosum</name>
    <dbReference type="NCBI Taxonomy" id="2759953"/>
    <lineage>
        <taxon>Bacteria</taxon>
        <taxon>Pseudomonadati</taxon>
        <taxon>Pseudomonadota</taxon>
        <taxon>Gammaproteobacteria</taxon>
        <taxon>Oceanospirillales</taxon>
        <taxon>Natronospirillaceae</taxon>
        <taxon>Natronospirillum</taxon>
    </lineage>
</organism>
<dbReference type="NCBIfam" id="TIGR03506">
    <property type="entry name" value="FlgEFG_subfam"/>
    <property type="match status" value="1"/>
</dbReference>
<evidence type="ECO:0000259" key="7">
    <source>
        <dbReference type="Pfam" id="PF00460"/>
    </source>
</evidence>
<dbReference type="GO" id="GO:0030694">
    <property type="term" value="C:bacterial-type flagellum basal body, rod"/>
    <property type="evidence" value="ECO:0007669"/>
    <property type="project" value="UniProtKB-UniRule"/>
</dbReference>
<evidence type="ECO:0000256" key="3">
    <source>
        <dbReference type="ARBA" id="ARBA00023143"/>
    </source>
</evidence>
<evidence type="ECO:0000313" key="10">
    <source>
        <dbReference type="EMBL" id="TGG95996.1"/>
    </source>
</evidence>
<accession>A0A4Z0WJF2</accession>
<keyword evidence="3 6" id="KW-0975">Bacterial flagellum</keyword>
<comment type="similarity">
    <text evidence="2 6">Belongs to the flagella basal body rod proteins family.</text>
</comment>
<dbReference type="InterPro" id="IPR020013">
    <property type="entry name" value="Flagellar_FlgE/F/G"/>
</dbReference>
<dbReference type="PANTHER" id="PTHR30435:SF18">
    <property type="entry name" value="FLAGELLAR BASAL-BODY ROD PROTEIN FLGF"/>
    <property type="match status" value="1"/>
</dbReference>
<comment type="subcellular location">
    <subcellularLocation>
        <location evidence="1 6">Bacterial flagellum basal body</location>
    </subcellularLocation>
</comment>
<dbReference type="InterPro" id="IPR037925">
    <property type="entry name" value="FlgE/F/G-like"/>
</dbReference>
<evidence type="ECO:0000259" key="9">
    <source>
        <dbReference type="Pfam" id="PF22692"/>
    </source>
</evidence>
<dbReference type="Pfam" id="PF22692">
    <property type="entry name" value="LlgE_F_G_D1"/>
    <property type="match status" value="1"/>
</dbReference>
<dbReference type="Pfam" id="PF00460">
    <property type="entry name" value="Flg_bb_rod"/>
    <property type="match status" value="1"/>
</dbReference>
<keyword evidence="11" id="KW-1185">Reference proteome</keyword>
<dbReference type="GO" id="GO:0071978">
    <property type="term" value="P:bacterial-type flagellum-dependent swarming motility"/>
    <property type="evidence" value="ECO:0007669"/>
    <property type="project" value="TreeGrafter"/>
</dbReference>
<dbReference type="InterPro" id="IPR001444">
    <property type="entry name" value="Flag_bb_rod_N"/>
</dbReference>
<dbReference type="Proteomes" id="UP000297475">
    <property type="component" value="Unassembled WGS sequence"/>
</dbReference>
<evidence type="ECO:0000313" key="11">
    <source>
        <dbReference type="Proteomes" id="UP000297475"/>
    </source>
</evidence>